<gene>
    <name evidence="1" type="ORF">GCM10017083_33000</name>
</gene>
<dbReference type="AlphaFoldDB" id="A0A918XV11"/>
<keyword evidence="2" id="KW-1185">Reference proteome</keyword>
<organism evidence="1 2">
    <name type="scientific">Thalassobaculum fulvum</name>
    <dbReference type="NCBI Taxonomy" id="1633335"/>
    <lineage>
        <taxon>Bacteria</taxon>
        <taxon>Pseudomonadati</taxon>
        <taxon>Pseudomonadota</taxon>
        <taxon>Alphaproteobacteria</taxon>
        <taxon>Rhodospirillales</taxon>
        <taxon>Thalassobaculaceae</taxon>
        <taxon>Thalassobaculum</taxon>
    </lineage>
</organism>
<name>A0A918XV11_9PROT</name>
<protein>
    <submittedName>
        <fullName evidence="1">Uncharacterized protein</fullName>
    </submittedName>
</protein>
<reference evidence="1" key="2">
    <citation type="submission" date="2020-09" db="EMBL/GenBank/DDBJ databases">
        <authorList>
            <person name="Sun Q."/>
            <person name="Kim S."/>
        </authorList>
    </citation>
    <scope>NUCLEOTIDE SEQUENCE</scope>
    <source>
        <strain evidence="1">KCTC 42651</strain>
    </source>
</reference>
<dbReference type="RefSeq" id="WP_189991568.1">
    <property type="nucleotide sequence ID" value="NZ_BMZS01000007.1"/>
</dbReference>
<dbReference type="EMBL" id="BMZS01000007">
    <property type="protein sequence ID" value="GHD54793.1"/>
    <property type="molecule type" value="Genomic_DNA"/>
</dbReference>
<sequence>MSADSARPDPHPELDRRAFSEKWHALQALKGPYADQLPAIQRAETRYLADTTDGDRPVAWCARCGAPFFAGEEFQVGPDGAAGCRHDPDGHRIGRCFAVFMRG</sequence>
<dbReference type="Proteomes" id="UP000630353">
    <property type="component" value="Unassembled WGS sequence"/>
</dbReference>
<accession>A0A918XV11</accession>
<proteinExistence type="predicted"/>
<evidence type="ECO:0000313" key="1">
    <source>
        <dbReference type="EMBL" id="GHD54793.1"/>
    </source>
</evidence>
<evidence type="ECO:0000313" key="2">
    <source>
        <dbReference type="Proteomes" id="UP000630353"/>
    </source>
</evidence>
<comment type="caution">
    <text evidence="1">The sequence shown here is derived from an EMBL/GenBank/DDBJ whole genome shotgun (WGS) entry which is preliminary data.</text>
</comment>
<reference evidence="1" key="1">
    <citation type="journal article" date="2014" name="Int. J. Syst. Evol. Microbiol.">
        <title>Complete genome sequence of Corynebacterium casei LMG S-19264T (=DSM 44701T), isolated from a smear-ripened cheese.</title>
        <authorList>
            <consortium name="US DOE Joint Genome Institute (JGI-PGF)"/>
            <person name="Walter F."/>
            <person name="Albersmeier A."/>
            <person name="Kalinowski J."/>
            <person name="Ruckert C."/>
        </authorList>
    </citation>
    <scope>NUCLEOTIDE SEQUENCE</scope>
    <source>
        <strain evidence="1">KCTC 42651</strain>
    </source>
</reference>